<organism evidence="3 4">
    <name type="scientific">Marinicrinis lubricantis</name>
    <dbReference type="NCBI Taxonomy" id="2086470"/>
    <lineage>
        <taxon>Bacteria</taxon>
        <taxon>Bacillati</taxon>
        <taxon>Bacillota</taxon>
        <taxon>Bacilli</taxon>
        <taxon>Bacillales</taxon>
        <taxon>Paenibacillaceae</taxon>
    </lineage>
</organism>
<keyword evidence="4" id="KW-1185">Reference proteome</keyword>
<sequence>MECLGCLIAKCLEPEVNVVYETERIICVLDIAPFNEGHLLIMPKEHVLDIEEMDESTRHEIIDVSAKMSSLLKKSFQPDGISFCQNGGKFNDLGHYHMHVIPRYEGDGFTWSEPKEQFKIRRTLKQTREDLVAALEMNNI</sequence>
<dbReference type="PROSITE" id="PS51084">
    <property type="entry name" value="HIT_2"/>
    <property type="match status" value="1"/>
</dbReference>
<dbReference type="Pfam" id="PF01230">
    <property type="entry name" value="HIT"/>
    <property type="match status" value="1"/>
</dbReference>
<feature type="domain" description="HIT" evidence="2">
    <location>
        <begin position="4"/>
        <end position="110"/>
    </location>
</feature>
<comment type="caution">
    <text evidence="3">The sequence shown here is derived from an EMBL/GenBank/DDBJ whole genome shotgun (WGS) entry which is preliminary data.</text>
</comment>
<evidence type="ECO:0000313" key="3">
    <source>
        <dbReference type="EMBL" id="MFC5986917.1"/>
    </source>
</evidence>
<evidence type="ECO:0000313" key="4">
    <source>
        <dbReference type="Proteomes" id="UP001596250"/>
    </source>
</evidence>
<dbReference type="EMBL" id="JBHSQV010000142">
    <property type="protein sequence ID" value="MFC5986917.1"/>
    <property type="molecule type" value="Genomic_DNA"/>
</dbReference>
<feature type="short sequence motif" description="Histidine triad motif" evidence="1">
    <location>
        <begin position="95"/>
        <end position="99"/>
    </location>
</feature>
<dbReference type="InterPro" id="IPR011146">
    <property type="entry name" value="HIT-like"/>
</dbReference>
<keyword evidence="3" id="KW-0808">Transferase</keyword>
<dbReference type="GO" id="GO:0032259">
    <property type="term" value="P:methylation"/>
    <property type="evidence" value="ECO:0007669"/>
    <property type="project" value="UniProtKB-KW"/>
</dbReference>
<evidence type="ECO:0000256" key="1">
    <source>
        <dbReference type="PROSITE-ProRule" id="PRU00464"/>
    </source>
</evidence>
<dbReference type="RefSeq" id="WP_379894223.1">
    <property type="nucleotide sequence ID" value="NZ_CBCSCT010000063.1"/>
</dbReference>
<accession>A0ABW1IP85</accession>
<dbReference type="EC" id="2.1.1.-" evidence="3"/>
<dbReference type="InterPro" id="IPR001310">
    <property type="entry name" value="Histidine_triad_HIT"/>
</dbReference>
<dbReference type="Proteomes" id="UP001596250">
    <property type="component" value="Unassembled WGS sequence"/>
</dbReference>
<dbReference type="InterPro" id="IPR036265">
    <property type="entry name" value="HIT-like_sf"/>
</dbReference>
<dbReference type="GO" id="GO:0008168">
    <property type="term" value="F:methyltransferase activity"/>
    <property type="evidence" value="ECO:0007669"/>
    <property type="project" value="UniProtKB-KW"/>
</dbReference>
<name>A0ABW1IP85_9BACL</name>
<dbReference type="PANTHER" id="PTHR46648:SF1">
    <property type="entry name" value="ADENOSINE 5'-MONOPHOSPHORAMIDASE HNT1"/>
    <property type="match status" value="1"/>
</dbReference>
<dbReference type="SUPFAM" id="SSF54197">
    <property type="entry name" value="HIT-like"/>
    <property type="match status" value="1"/>
</dbReference>
<reference evidence="4" key="1">
    <citation type="journal article" date="2019" name="Int. J. Syst. Evol. Microbiol.">
        <title>The Global Catalogue of Microorganisms (GCM) 10K type strain sequencing project: providing services to taxonomists for standard genome sequencing and annotation.</title>
        <authorList>
            <consortium name="The Broad Institute Genomics Platform"/>
            <consortium name="The Broad Institute Genome Sequencing Center for Infectious Disease"/>
            <person name="Wu L."/>
            <person name="Ma J."/>
        </authorList>
    </citation>
    <scope>NUCLEOTIDE SEQUENCE [LARGE SCALE GENOMIC DNA]</scope>
    <source>
        <strain evidence="4">CCM 8749</strain>
    </source>
</reference>
<dbReference type="Gene3D" id="3.30.428.10">
    <property type="entry name" value="HIT-like"/>
    <property type="match status" value="1"/>
</dbReference>
<keyword evidence="3" id="KW-0489">Methyltransferase</keyword>
<evidence type="ECO:0000259" key="2">
    <source>
        <dbReference type="PROSITE" id="PS51084"/>
    </source>
</evidence>
<gene>
    <name evidence="3" type="ORF">ACFPXP_10870</name>
</gene>
<dbReference type="PANTHER" id="PTHR46648">
    <property type="entry name" value="HIT FAMILY PROTEIN 1"/>
    <property type="match status" value="1"/>
</dbReference>
<proteinExistence type="predicted"/>
<protein>
    <submittedName>
        <fullName evidence="3">HIT family protein</fullName>
        <ecNumber evidence="3">2.1.1.-</ecNumber>
    </submittedName>
</protein>